<keyword evidence="2" id="KW-1185">Reference proteome</keyword>
<sequence>MLRDNLCRHTIRYDHCDWSHVDHVTVWPCSWVYFRIRSDYPGLVQYRVTYWYCCSPICFAICLANLRHIKTPQR</sequence>
<reference evidence="1" key="1">
    <citation type="submission" date="2020-03" db="EMBL/GenBank/DDBJ databases">
        <title>A mixture of massive structural variations and highly conserved coding sequences in Ustilaginoidea virens genome.</title>
        <authorList>
            <person name="Zhang K."/>
            <person name="Zhao Z."/>
            <person name="Zhang Z."/>
            <person name="Li Y."/>
            <person name="Hsiang T."/>
            <person name="Sun W."/>
        </authorList>
    </citation>
    <scope>NUCLEOTIDE SEQUENCE</scope>
    <source>
        <strain evidence="1">UV-8b</strain>
    </source>
</reference>
<dbReference type="GeneID" id="66065804"/>
<gene>
    <name evidence="1" type="ORF">UV8b_05026</name>
</gene>
<organism evidence="1 2">
    <name type="scientific">Ustilaginoidea virens</name>
    <name type="common">Rice false smut fungus</name>
    <name type="synonym">Villosiclava virens</name>
    <dbReference type="NCBI Taxonomy" id="1159556"/>
    <lineage>
        <taxon>Eukaryota</taxon>
        <taxon>Fungi</taxon>
        <taxon>Dikarya</taxon>
        <taxon>Ascomycota</taxon>
        <taxon>Pezizomycotina</taxon>
        <taxon>Sordariomycetes</taxon>
        <taxon>Hypocreomycetidae</taxon>
        <taxon>Hypocreales</taxon>
        <taxon>Clavicipitaceae</taxon>
        <taxon>Ustilaginoidea</taxon>
    </lineage>
</organism>
<dbReference type="EMBL" id="CP072756">
    <property type="protein sequence ID" value="QUC20785.1"/>
    <property type="molecule type" value="Genomic_DNA"/>
</dbReference>
<dbReference type="AlphaFoldDB" id="A0A8E5HSF0"/>
<evidence type="ECO:0000313" key="2">
    <source>
        <dbReference type="Proteomes" id="UP000027002"/>
    </source>
</evidence>
<protein>
    <submittedName>
        <fullName evidence="1">Uncharacterized protein</fullName>
    </submittedName>
</protein>
<name>A0A8E5HSF0_USTVR</name>
<dbReference type="KEGG" id="uvi:66065804"/>
<evidence type="ECO:0000313" key="1">
    <source>
        <dbReference type="EMBL" id="QUC20785.1"/>
    </source>
</evidence>
<dbReference type="Proteomes" id="UP000027002">
    <property type="component" value="Chromosome 4"/>
</dbReference>
<dbReference type="RefSeq" id="XP_042998458.1">
    <property type="nucleotide sequence ID" value="XM_043142524.1"/>
</dbReference>
<accession>A0A8E5HSF0</accession>
<proteinExistence type="predicted"/>